<sequence length="74" mass="8010">MPWFQLVAGGDPADPNDWIITGKPSCTGVGYICAIQTSANANNKPVFTTPLRNEMTHALNTQMNTANVHLRSIP</sequence>
<dbReference type="Proteomes" id="UP000282423">
    <property type="component" value="Unassembled WGS sequence"/>
</dbReference>
<dbReference type="OrthoDB" id="712355at2"/>
<evidence type="ECO:0000313" key="2">
    <source>
        <dbReference type="Proteomes" id="UP000282423"/>
    </source>
</evidence>
<dbReference type="EMBL" id="RBWS01000024">
    <property type="protein sequence ID" value="RKO68982.1"/>
    <property type="molecule type" value="Genomic_DNA"/>
</dbReference>
<organism evidence="1 2">
    <name type="scientific">Sphingobacterium puteale</name>
    <dbReference type="NCBI Taxonomy" id="2420510"/>
    <lineage>
        <taxon>Bacteria</taxon>
        <taxon>Pseudomonadati</taxon>
        <taxon>Bacteroidota</taxon>
        <taxon>Sphingobacteriia</taxon>
        <taxon>Sphingobacteriales</taxon>
        <taxon>Sphingobacteriaceae</taxon>
        <taxon>Sphingobacterium</taxon>
    </lineage>
</organism>
<proteinExistence type="predicted"/>
<accession>A0A420VRN1</accession>
<keyword evidence="2" id="KW-1185">Reference proteome</keyword>
<comment type="caution">
    <text evidence="1">The sequence shown here is derived from an EMBL/GenBank/DDBJ whole genome shotgun (WGS) entry which is preliminary data.</text>
</comment>
<name>A0A420VRN1_9SPHI</name>
<gene>
    <name evidence="1" type="ORF">D7322_24645</name>
</gene>
<dbReference type="RefSeq" id="WP_121126844.1">
    <property type="nucleotide sequence ID" value="NZ_CP158959.1"/>
</dbReference>
<evidence type="ECO:0000313" key="1">
    <source>
        <dbReference type="EMBL" id="RKO68982.1"/>
    </source>
</evidence>
<protein>
    <submittedName>
        <fullName evidence="1">Uncharacterized protein</fullName>
    </submittedName>
</protein>
<dbReference type="AlphaFoldDB" id="A0A420VRN1"/>
<reference evidence="1 2" key="1">
    <citation type="submission" date="2018-10" db="EMBL/GenBank/DDBJ databases">
        <title>Sphingobacterium sp. M05W1-28.</title>
        <authorList>
            <person name="Cai H."/>
        </authorList>
    </citation>
    <scope>NUCLEOTIDE SEQUENCE [LARGE SCALE GENOMIC DNA]</scope>
    <source>
        <strain evidence="1 2">M05W1-28</strain>
    </source>
</reference>